<accession>A0A0F9IMA1</accession>
<dbReference type="EMBL" id="LAZR01018807">
    <property type="protein sequence ID" value="KKL94905.1"/>
    <property type="molecule type" value="Genomic_DNA"/>
</dbReference>
<sequence length="73" mass="8885">MKLCWHKWRYYKDSKTLIPIRICNKCDTKQQLAVVTKGWPVAWPFAKWKKITHGHRSVLSAGWWDHYYRGRKP</sequence>
<proteinExistence type="predicted"/>
<protein>
    <submittedName>
        <fullName evidence="1">Uncharacterized protein</fullName>
    </submittedName>
</protein>
<gene>
    <name evidence="1" type="ORF">LCGC14_1860020</name>
</gene>
<organism evidence="1">
    <name type="scientific">marine sediment metagenome</name>
    <dbReference type="NCBI Taxonomy" id="412755"/>
    <lineage>
        <taxon>unclassified sequences</taxon>
        <taxon>metagenomes</taxon>
        <taxon>ecological metagenomes</taxon>
    </lineage>
</organism>
<evidence type="ECO:0000313" key="1">
    <source>
        <dbReference type="EMBL" id="KKL94905.1"/>
    </source>
</evidence>
<comment type="caution">
    <text evidence="1">The sequence shown here is derived from an EMBL/GenBank/DDBJ whole genome shotgun (WGS) entry which is preliminary data.</text>
</comment>
<reference evidence="1" key="1">
    <citation type="journal article" date="2015" name="Nature">
        <title>Complex archaea that bridge the gap between prokaryotes and eukaryotes.</title>
        <authorList>
            <person name="Spang A."/>
            <person name="Saw J.H."/>
            <person name="Jorgensen S.L."/>
            <person name="Zaremba-Niedzwiedzka K."/>
            <person name="Martijn J."/>
            <person name="Lind A.E."/>
            <person name="van Eijk R."/>
            <person name="Schleper C."/>
            <person name="Guy L."/>
            <person name="Ettema T.J."/>
        </authorList>
    </citation>
    <scope>NUCLEOTIDE SEQUENCE</scope>
</reference>
<dbReference type="AlphaFoldDB" id="A0A0F9IMA1"/>
<name>A0A0F9IMA1_9ZZZZ</name>